<protein>
    <submittedName>
        <fullName evidence="2">Uncharacterized protein</fullName>
    </submittedName>
</protein>
<proteinExistence type="predicted"/>
<reference evidence="3" key="1">
    <citation type="journal article" date="2014" name="Sci. Data">
        <title>Genomes of diverse isolates of the marine cyanobacterium Prochlorococcus.</title>
        <authorList>
            <person name="Biller S."/>
            <person name="Berube P."/>
            <person name="Thompson J."/>
            <person name="Kelly L."/>
            <person name="Roggensack S."/>
            <person name="Awad L."/>
            <person name="Roache-Johnson K."/>
            <person name="Ding H."/>
            <person name="Giovannoni S.J."/>
            <person name="Moore L.R."/>
            <person name="Chisholm S.W."/>
        </authorList>
    </citation>
    <scope>NUCLEOTIDE SEQUENCE [LARGE SCALE GENOMIC DNA]</scope>
    <source>
        <strain evidence="3">PAC1</strain>
    </source>
</reference>
<feature type="transmembrane region" description="Helical" evidence="1">
    <location>
        <begin position="6"/>
        <end position="23"/>
    </location>
</feature>
<sequence length="44" mass="4965">MTTTIISIMTLGIAITVISVWWVRTTLKEGNKALEESKKENQDN</sequence>
<organism evidence="2 3">
    <name type="scientific">Prochlorococcus marinus str. PAC1</name>
    <dbReference type="NCBI Taxonomy" id="59924"/>
    <lineage>
        <taxon>Bacteria</taxon>
        <taxon>Bacillati</taxon>
        <taxon>Cyanobacteriota</taxon>
        <taxon>Cyanophyceae</taxon>
        <taxon>Synechococcales</taxon>
        <taxon>Prochlorococcaceae</taxon>
        <taxon>Prochlorococcus</taxon>
    </lineage>
</organism>
<name>A0A0A2C9M6_PROMR</name>
<gene>
    <name evidence="2" type="ORF">EV03_0145</name>
</gene>
<evidence type="ECO:0000313" key="2">
    <source>
        <dbReference type="EMBL" id="KGG22252.1"/>
    </source>
</evidence>
<dbReference type="EMBL" id="JNAX01000003">
    <property type="protein sequence ID" value="KGG22252.1"/>
    <property type="molecule type" value="Genomic_DNA"/>
</dbReference>
<keyword evidence="1" id="KW-1133">Transmembrane helix</keyword>
<accession>A0A0A2C9M6</accession>
<dbReference type="AlphaFoldDB" id="A0A0A2C9M6"/>
<dbReference type="RefSeq" id="WP_275040714.1">
    <property type="nucleotide sequence ID" value="NZ_CP138967.1"/>
</dbReference>
<evidence type="ECO:0000256" key="1">
    <source>
        <dbReference type="SAM" id="Phobius"/>
    </source>
</evidence>
<comment type="caution">
    <text evidence="2">The sequence shown here is derived from an EMBL/GenBank/DDBJ whole genome shotgun (WGS) entry which is preliminary data.</text>
</comment>
<keyword evidence="1" id="KW-0812">Transmembrane</keyword>
<dbReference type="Proteomes" id="UP000030392">
    <property type="component" value="Unassembled WGS sequence"/>
</dbReference>
<evidence type="ECO:0000313" key="3">
    <source>
        <dbReference type="Proteomes" id="UP000030392"/>
    </source>
</evidence>
<keyword evidence="1" id="KW-0472">Membrane</keyword>